<gene>
    <name evidence="2" type="ORF">GCM10010191_44390</name>
</gene>
<organism evidence="2 3">
    <name type="scientific">Actinomadura vinacea</name>
    <dbReference type="NCBI Taxonomy" id="115336"/>
    <lineage>
        <taxon>Bacteria</taxon>
        <taxon>Bacillati</taxon>
        <taxon>Actinomycetota</taxon>
        <taxon>Actinomycetes</taxon>
        <taxon>Streptosporangiales</taxon>
        <taxon>Thermomonosporaceae</taxon>
        <taxon>Actinomadura</taxon>
    </lineage>
</organism>
<protein>
    <submittedName>
        <fullName evidence="2">Uncharacterized protein</fullName>
    </submittedName>
</protein>
<comment type="caution">
    <text evidence="2">The sequence shown here is derived from an EMBL/GenBank/DDBJ whole genome shotgun (WGS) entry which is preliminary data.</text>
</comment>
<sequence>MEKPLVGSPVRMAPLPAFSGDEEAGRARTDQGQGYFLGAEIGELVRSGALREITGPGGERARPYRPRITVRRRTDLVAPQASVEQRPRPYDEERYDELVQRLGRILMQISPEGWERIDLQVRMVASVSEGALTVVMADGVHAEVEPVRDFSEIAAELRSMLYRPDRGTWFGMRFTMSPPSEYWVSFNDRFDPEWSPPLPAEAWRHDLSVFPRADEHIPAWLRDRIAEDG</sequence>
<dbReference type="Proteomes" id="UP001501231">
    <property type="component" value="Unassembled WGS sequence"/>
</dbReference>
<evidence type="ECO:0000313" key="3">
    <source>
        <dbReference type="Proteomes" id="UP001501231"/>
    </source>
</evidence>
<name>A0ABP5WJQ6_9ACTN</name>
<keyword evidence="3" id="KW-1185">Reference proteome</keyword>
<dbReference type="EMBL" id="BAAARW010000016">
    <property type="protein sequence ID" value="GAA2426885.1"/>
    <property type="molecule type" value="Genomic_DNA"/>
</dbReference>
<proteinExistence type="predicted"/>
<evidence type="ECO:0000256" key="1">
    <source>
        <dbReference type="SAM" id="MobiDB-lite"/>
    </source>
</evidence>
<evidence type="ECO:0000313" key="2">
    <source>
        <dbReference type="EMBL" id="GAA2426885.1"/>
    </source>
</evidence>
<feature type="region of interest" description="Disordered" evidence="1">
    <location>
        <begin position="1"/>
        <end position="28"/>
    </location>
</feature>
<dbReference type="RefSeq" id="WP_344591255.1">
    <property type="nucleotide sequence ID" value="NZ_BAAARW010000016.1"/>
</dbReference>
<accession>A0ABP5WJQ6</accession>
<dbReference type="InterPro" id="IPR036170">
    <property type="entry name" value="YezG-like_sf"/>
</dbReference>
<reference evidence="3" key="1">
    <citation type="journal article" date="2019" name="Int. J. Syst. Evol. Microbiol.">
        <title>The Global Catalogue of Microorganisms (GCM) 10K type strain sequencing project: providing services to taxonomists for standard genome sequencing and annotation.</title>
        <authorList>
            <consortium name="The Broad Institute Genomics Platform"/>
            <consortium name="The Broad Institute Genome Sequencing Center for Infectious Disease"/>
            <person name="Wu L."/>
            <person name="Ma J."/>
        </authorList>
    </citation>
    <scope>NUCLEOTIDE SEQUENCE [LARGE SCALE GENOMIC DNA]</scope>
    <source>
        <strain evidence="3">JCM 3325</strain>
    </source>
</reference>
<dbReference type="SUPFAM" id="SSF160424">
    <property type="entry name" value="BH3703-like"/>
    <property type="match status" value="1"/>
</dbReference>